<proteinExistence type="predicted"/>
<evidence type="ECO:0000313" key="3">
    <source>
        <dbReference type="Proteomes" id="UP001501459"/>
    </source>
</evidence>
<accession>A0ABP3IXF7</accession>
<name>A0ABP3IXF7_9BACI</name>
<dbReference type="InterPro" id="IPR028202">
    <property type="entry name" value="Reductase_C"/>
</dbReference>
<dbReference type="Pfam" id="PF14759">
    <property type="entry name" value="Reductase_C"/>
    <property type="match status" value="1"/>
</dbReference>
<comment type="caution">
    <text evidence="2">The sequence shown here is derived from an EMBL/GenBank/DDBJ whole genome shotgun (WGS) entry which is preliminary data.</text>
</comment>
<evidence type="ECO:0000313" key="2">
    <source>
        <dbReference type="EMBL" id="GAA0431762.1"/>
    </source>
</evidence>
<dbReference type="Proteomes" id="UP001501459">
    <property type="component" value="Unassembled WGS sequence"/>
</dbReference>
<keyword evidence="3" id="KW-1185">Reference proteome</keyword>
<dbReference type="SUPFAM" id="SSF55424">
    <property type="entry name" value="FAD/NAD-linked reductases, dimerisation (C-terminal) domain"/>
    <property type="match status" value="1"/>
</dbReference>
<dbReference type="Gene3D" id="3.30.390.30">
    <property type="match status" value="1"/>
</dbReference>
<feature type="domain" description="Reductase C-terminal" evidence="1">
    <location>
        <begin position="2"/>
        <end position="57"/>
    </location>
</feature>
<organism evidence="2 3">
    <name type="scientific">Lentibacillus halophilus</name>
    <dbReference type="NCBI Taxonomy" id="295065"/>
    <lineage>
        <taxon>Bacteria</taxon>
        <taxon>Bacillati</taxon>
        <taxon>Bacillota</taxon>
        <taxon>Bacilli</taxon>
        <taxon>Bacillales</taxon>
        <taxon>Bacillaceae</taxon>
        <taxon>Lentibacillus</taxon>
    </lineage>
</organism>
<reference evidence="3" key="1">
    <citation type="journal article" date="2019" name="Int. J. Syst. Evol. Microbiol.">
        <title>The Global Catalogue of Microorganisms (GCM) 10K type strain sequencing project: providing services to taxonomists for standard genome sequencing and annotation.</title>
        <authorList>
            <consortium name="The Broad Institute Genomics Platform"/>
            <consortium name="The Broad Institute Genome Sequencing Center for Infectious Disease"/>
            <person name="Wu L."/>
            <person name="Ma J."/>
        </authorList>
    </citation>
    <scope>NUCLEOTIDE SEQUENCE [LARGE SCALE GENOMIC DNA]</scope>
    <source>
        <strain evidence="3">JCM 12149</strain>
    </source>
</reference>
<evidence type="ECO:0000259" key="1">
    <source>
        <dbReference type="Pfam" id="PF14759"/>
    </source>
</evidence>
<sequence length="62" mass="7162">MESNTFTYFYLDDQNMIQAVFISNQAKNALPVRRMIKNQTLVDPNNLADDNLSLKKIQRSLA</sequence>
<gene>
    <name evidence="2" type="ORF">GCM10008983_05430</name>
</gene>
<dbReference type="InterPro" id="IPR016156">
    <property type="entry name" value="FAD/NAD-linked_Rdtase_dimer_sf"/>
</dbReference>
<dbReference type="EMBL" id="BAAADM010000009">
    <property type="protein sequence ID" value="GAA0431762.1"/>
    <property type="molecule type" value="Genomic_DNA"/>
</dbReference>
<protein>
    <recommendedName>
        <fullName evidence="1">Reductase C-terminal domain-containing protein</fullName>
    </recommendedName>
</protein>